<dbReference type="Proteomes" id="UP000322873">
    <property type="component" value="Unassembled WGS sequence"/>
</dbReference>
<evidence type="ECO:0000313" key="3">
    <source>
        <dbReference type="Proteomes" id="UP000322873"/>
    </source>
</evidence>
<organism evidence="2 3">
    <name type="scientific">Monilinia fructicola</name>
    <name type="common">Brown rot fungus</name>
    <name type="synonym">Ciboria fructicola</name>
    <dbReference type="NCBI Taxonomy" id="38448"/>
    <lineage>
        <taxon>Eukaryota</taxon>
        <taxon>Fungi</taxon>
        <taxon>Dikarya</taxon>
        <taxon>Ascomycota</taxon>
        <taxon>Pezizomycotina</taxon>
        <taxon>Leotiomycetes</taxon>
        <taxon>Helotiales</taxon>
        <taxon>Sclerotiniaceae</taxon>
        <taxon>Monilinia</taxon>
    </lineage>
</organism>
<proteinExistence type="predicted"/>
<feature type="compositionally biased region" description="Polar residues" evidence="1">
    <location>
        <begin position="44"/>
        <end position="66"/>
    </location>
</feature>
<reference evidence="2 3" key="1">
    <citation type="submission" date="2019-06" db="EMBL/GenBank/DDBJ databases">
        <title>Genome Sequence of the Brown Rot Fungal Pathogen Monilinia fructicola.</title>
        <authorList>
            <person name="De Miccolis Angelini R.M."/>
            <person name="Landi L."/>
            <person name="Abate D."/>
            <person name="Pollastro S."/>
            <person name="Romanazzi G."/>
            <person name="Faretra F."/>
        </authorList>
    </citation>
    <scope>NUCLEOTIDE SEQUENCE [LARGE SCALE GENOMIC DNA]</scope>
    <source>
        <strain evidence="2 3">Mfrc123</strain>
    </source>
</reference>
<feature type="compositionally biased region" description="Low complexity" evidence="1">
    <location>
        <begin position="1"/>
        <end position="18"/>
    </location>
</feature>
<dbReference type="AlphaFoldDB" id="A0A5M9JHF7"/>
<accession>A0A5M9JHF7</accession>
<keyword evidence="3" id="KW-1185">Reference proteome</keyword>
<feature type="region of interest" description="Disordered" evidence="1">
    <location>
        <begin position="1"/>
        <end position="66"/>
    </location>
</feature>
<gene>
    <name evidence="2" type="ORF">EYC84_008499</name>
</gene>
<feature type="compositionally biased region" description="Basic residues" evidence="1">
    <location>
        <begin position="29"/>
        <end position="40"/>
    </location>
</feature>
<name>A0A5M9JHF7_MONFR</name>
<sequence length="66" mass="7502">MILQLTLSSPVSSTVVLPYPDPDPDPQHDHHRNPTNRKPKPALNSINTNMKQPIAQNQTPYRTILY</sequence>
<dbReference type="EMBL" id="VICG01000010">
    <property type="protein sequence ID" value="KAA8568090.1"/>
    <property type="molecule type" value="Genomic_DNA"/>
</dbReference>
<comment type="caution">
    <text evidence="2">The sequence shown here is derived from an EMBL/GenBank/DDBJ whole genome shotgun (WGS) entry which is preliminary data.</text>
</comment>
<evidence type="ECO:0000313" key="2">
    <source>
        <dbReference type="EMBL" id="KAA8568090.1"/>
    </source>
</evidence>
<protein>
    <submittedName>
        <fullName evidence="2">Uncharacterized protein</fullName>
    </submittedName>
</protein>
<evidence type="ECO:0000256" key="1">
    <source>
        <dbReference type="SAM" id="MobiDB-lite"/>
    </source>
</evidence>